<keyword evidence="4" id="KW-0969">Cilium</keyword>
<keyword evidence="4" id="KW-0282">Flagellum</keyword>
<dbReference type="PROSITE" id="PS00104">
    <property type="entry name" value="EPSP_SYNTHASE_1"/>
    <property type="match status" value="1"/>
</dbReference>
<dbReference type="Pfam" id="PF01312">
    <property type="entry name" value="Bac_export_2"/>
    <property type="match status" value="1"/>
</dbReference>
<gene>
    <name evidence="4" type="ORF">C8E02_1847</name>
</gene>
<protein>
    <submittedName>
        <fullName evidence="4">Flagellar biosynthetic protein FlhB</fullName>
    </submittedName>
</protein>
<feature type="compositionally biased region" description="Basic and acidic residues" evidence="2">
    <location>
        <begin position="1"/>
        <end position="23"/>
    </location>
</feature>
<evidence type="ECO:0000256" key="1">
    <source>
        <dbReference type="ARBA" id="ARBA00010690"/>
    </source>
</evidence>
<comment type="caution">
    <text evidence="4">The sequence shown here is derived from an EMBL/GenBank/DDBJ whole genome shotgun (WGS) entry which is preliminary data.</text>
</comment>
<dbReference type="GO" id="GO:0009306">
    <property type="term" value="P:protein secretion"/>
    <property type="evidence" value="ECO:0007669"/>
    <property type="project" value="InterPro"/>
</dbReference>
<dbReference type="SUPFAM" id="SSF160544">
    <property type="entry name" value="EscU C-terminal domain-like"/>
    <property type="match status" value="1"/>
</dbReference>
<dbReference type="GO" id="GO:0005886">
    <property type="term" value="C:plasma membrane"/>
    <property type="evidence" value="ECO:0007669"/>
    <property type="project" value="TreeGrafter"/>
</dbReference>
<evidence type="ECO:0000256" key="3">
    <source>
        <dbReference type="SAM" id="Phobius"/>
    </source>
</evidence>
<dbReference type="PANTHER" id="PTHR30531">
    <property type="entry name" value="FLAGELLAR BIOSYNTHETIC PROTEIN FLHB"/>
    <property type="match status" value="1"/>
</dbReference>
<feature type="region of interest" description="Disordered" evidence="2">
    <location>
        <begin position="1"/>
        <end position="29"/>
    </location>
</feature>
<accession>A0A495BD09</accession>
<dbReference type="Proteomes" id="UP000279384">
    <property type="component" value="Unassembled WGS sequence"/>
</dbReference>
<evidence type="ECO:0000313" key="4">
    <source>
        <dbReference type="EMBL" id="RKQ58871.1"/>
    </source>
</evidence>
<proteinExistence type="inferred from homology"/>
<reference evidence="4 5" key="1">
    <citation type="submission" date="2018-10" db="EMBL/GenBank/DDBJ databases">
        <title>Genomic Encyclopedia of Type Strains, Phase IV (KMG-IV): sequencing the most valuable type-strain genomes for metagenomic binning, comparative biology and taxonomic classification.</title>
        <authorList>
            <person name="Goeker M."/>
        </authorList>
    </citation>
    <scope>NUCLEOTIDE SEQUENCE [LARGE SCALE GENOMIC DNA]</scope>
    <source>
        <strain evidence="4 5">DSM 3303</strain>
    </source>
</reference>
<dbReference type="RefSeq" id="WP_120810511.1">
    <property type="nucleotide sequence ID" value="NZ_RBID01000014.1"/>
</dbReference>
<dbReference type="AlphaFoldDB" id="A0A495BD09"/>
<keyword evidence="4" id="KW-0966">Cell projection</keyword>
<feature type="transmembrane region" description="Helical" evidence="3">
    <location>
        <begin position="187"/>
        <end position="215"/>
    </location>
</feature>
<sequence length="380" mass="42036">MAEAHNGDKTEKASPHKLREARKQGQVPRSKDVATAVGIVVAVWLSFWQMPDWLADFRRLFALAFASLGGRGTLENVWSMLFAGSLTLLVKMLLPLLVIPLLVVVFSLLPGGWIFVGQHFFPQLKRLNPLSHLGRVVSAKHASEVGKSILKALLLGGVLYGVARSAMQDFFALQDLPLDEALAAAGARLLQALLALAAVFVLFAVIDLPLQWLLFQREQRMSKQDLKDEYKKTEGSPQIKQRIRQVQQQLAQRGLRKSVPTADVIIVNPTHYAVALKYDEDRAEAPFIIAKGVDEMALCIGRIAAEHDIAVLTIPPLARAVYHTTQVNQQIPAPLYRAVAQVLTYVLQLKAFRSGKRRLRPTLPDDLPVPAHLANPKTTT</sequence>
<dbReference type="EMBL" id="RBID01000014">
    <property type="protein sequence ID" value="RKQ58871.1"/>
    <property type="molecule type" value="Genomic_DNA"/>
</dbReference>
<comment type="similarity">
    <text evidence="1">Belongs to the type III secretion exporter family.</text>
</comment>
<evidence type="ECO:0000313" key="5">
    <source>
        <dbReference type="Proteomes" id="UP000279384"/>
    </source>
</evidence>
<keyword evidence="3" id="KW-0812">Transmembrane</keyword>
<dbReference type="InterPro" id="IPR023193">
    <property type="entry name" value="EPSP_synthase_CS"/>
</dbReference>
<feature type="transmembrane region" description="Helical" evidence="3">
    <location>
        <begin position="33"/>
        <end position="50"/>
    </location>
</feature>
<dbReference type="InterPro" id="IPR006135">
    <property type="entry name" value="T3SS_substrate_exporter"/>
</dbReference>
<dbReference type="PRINTS" id="PR00950">
    <property type="entry name" value="TYPE3IMSPROT"/>
</dbReference>
<keyword evidence="3" id="KW-0472">Membrane</keyword>
<dbReference type="InterPro" id="IPR029025">
    <property type="entry name" value="T3SS_substrate_exporter_C"/>
</dbReference>
<evidence type="ECO:0000256" key="2">
    <source>
        <dbReference type="SAM" id="MobiDB-lite"/>
    </source>
</evidence>
<dbReference type="Gene3D" id="3.40.1690.10">
    <property type="entry name" value="secretion proteins EscU"/>
    <property type="match status" value="1"/>
</dbReference>
<keyword evidence="3" id="KW-1133">Transmembrane helix</keyword>
<dbReference type="PANTHER" id="PTHR30531:SF12">
    <property type="entry name" value="FLAGELLAR BIOSYNTHETIC PROTEIN FLHB"/>
    <property type="match status" value="1"/>
</dbReference>
<dbReference type="Gene3D" id="6.10.250.2080">
    <property type="match status" value="1"/>
</dbReference>
<organism evidence="4 5">
    <name type="scientific">Vogesella indigofera</name>
    <name type="common">Pseudomonas indigofera</name>
    <dbReference type="NCBI Taxonomy" id="45465"/>
    <lineage>
        <taxon>Bacteria</taxon>
        <taxon>Pseudomonadati</taxon>
        <taxon>Pseudomonadota</taxon>
        <taxon>Betaproteobacteria</taxon>
        <taxon>Neisseriales</taxon>
        <taxon>Chromobacteriaceae</taxon>
        <taxon>Vogesella</taxon>
    </lineage>
</organism>
<name>A0A495BD09_VOGIN</name>
<feature type="transmembrane region" description="Helical" evidence="3">
    <location>
        <begin position="92"/>
        <end position="116"/>
    </location>
</feature>